<proteinExistence type="predicted"/>
<evidence type="ECO:0000256" key="1">
    <source>
        <dbReference type="SAM" id="MobiDB-lite"/>
    </source>
</evidence>
<feature type="compositionally biased region" description="Basic and acidic residues" evidence="1">
    <location>
        <begin position="101"/>
        <end position="114"/>
    </location>
</feature>
<dbReference type="EMBL" id="JACIFX010000017">
    <property type="protein sequence ID" value="MBB4232755.1"/>
    <property type="molecule type" value="Genomic_DNA"/>
</dbReference>
<sequence>MLAPIMPSLARSIQPATIGARFETVGEIADGVIVRGDRAKSVEGRWIGDRRGAQDTCVKIVRERQPRHFAVRPLDEVHAGPAFRTQSAVASSNNAAGGAGRRIEPIGEHGEGRKNCVNRSAPVVRN</sequence>
<evidence type="ECO:0000313" key="3">
    <source>
        <dbReference type="Proteomes" id="UP000551353"/>
    </source>
</evidence>
<comment type="caution">
    <text evidence="2">The sequence shown here is derived from an EMBL/GenBank/DDBJ whole genome shotgun (WGS) entry which is preliminary data.</text>
</comment>
<name>A0ABR6IXW7_9HYPH</name>
<evidence type="ECO:0000313" key="2">
    <source>
        <dbReference type="EMBL" id="MBB4232755.1"/>
    </source>
</evidence>
<protein>
    <submittedName>
        <fullName evidence="2">Uncharacterized protein</fullName>
    </submittedName>
</protein>
<gene>
    <name evidence="2" type="ORF">GGD56_006653</name>
</gene>
<feature type="region of interest" description="Disordered" evidence="1">
    <location>
        <begin position="86"/>
        <end position="126"/>
    </location>
</feature>
<organism evidence="2 3">
    <name type="scientific">Rhizobium mongolense</name>
    <dbReference type="NCBI Taxonomy" id="57676"/>
    <lineage>
        <taxon>Bacteria</taxon>
        <taxon>Pseudomonadati</taxon>
        <taxon>Pseudomonadota</taxon>
        <taxon>Alphaproteobacteria</taxon>
        <taxon>Hyphomicrobiales</taxon>
        <taxon>Rhizobiaceae</taxon>
        <taxon>Rhizobium/Agrobacterium group</taxon>
        <taxon>Rhizobium</taxon>
    </lineage>
</organism>
<reference evidence="2 3" key="1">
    <citation type="submission" date="2020-08" db="EMBL/GenBank/DDBJ databases">
        <title>Genomic Encyclopedia of Type Strains, Phase IV (KMG-V): Genome sequencing to study the core and pangenomes of soil and plant-associated prokaryotes.</title>
        <authorList>
            <person name="Whitman W."/>
        </authorList>
    </citation>
    <scope>NUCLEOTIDE SEQUENCE [LARGE SCALE GENOMIC DNA]</scope>
    <source>
        <strain evidence="2 3">SEMIA 4087</strain>
    </source>
</reference>
<accession>A0ABR6IXW7</accession>
<feature type="compositionally biased region" description="Low complexity" evidence="1">
    <location>
        <begin position="87"/>
        <end position="96"/>
    </location>
</feature>
<dbReference type="Proteomes" id="UP000551353">
    <property type="component" value="Unassembled WGS sequence"/>
</dbReference>
<keyword evidence="3" id="KW-1185">Reference proteome</keyword>